<evidence type="ECO:0000313" key="4">
    <source>
        <dbReference type="Proteomes" id="UP001596414"/>
    </source>
</evidence>
<dbReference type="GO" id="GO:0016020">
    <property type="term" value="C:membrane"/>
    <property type="evidence" value="ECO:0007669"/>
    <property type="project" value="UniProtKB-SubCell"/>
</dbReference>
<keyword evidence="1" id="KW-0472">Membrane</keyword>
<dbReference type="InterPro" id="IPR026841">
    <property type="entry name" value="Aur1/Ipt1"/>
</dbReference>
<protein>
    <submittedName>
        <fullName evidence="3">Phosphatase PAP2 family protein</fullName>
    </submittedName>
</protein>
<evidence type="ECO:0000313" key="3">
    <source>
        <dbReference type="EMBL" id="MFC7127169.1"/>
    </source>
</evidence>
<feature type="transmembrane region" description="Helical" evidence="1">
    <location>
        <begin position="242"/>
        <end position="261"/>
    </location>
</feature>
<dbReference type="AlphaFoldDB" id="A0ABD5XB80"/>
<keyword evidence="1" id="KW-1133">Transmembrane helix</keyword>
<feature type="transmembrane region" description="Helical" evidence="1">
    <location>
        <begin position="137"/>
        <end position="156"/>
    </location>
</feature>
<proteinExistence type="predicted"/>
<keyword evidence="1" id="KW-0812">Transmembrane</keyword>
<dbReference type="CDD" id="cd03386">
    <property type="entry name" value="PAP2_Aur1_like"/>
    <property type="match status" value="1"/>
</dbReference>
<feature type="transmembrane region" description="Helical" evidence="1">
    <location>
        <begin position="190"/>
        <end position="209"/>
    </location>
</feature>
<dbReference type="Gene3D" id="1.20.144.10">
    <property type="entry name" value="Phosphatidic acid phosphatase type 2/haloperoxidase"/>
    <property type="match status" value="1"/>
</dbReference>
<gene>
    <name evidence="3" type="ORF">ACFQJ7_14260</name>
</gene>
<dbReference type="SMART" id="SM00014">
    <property type="entry name" value="acidPPc"/>
    <property type="match status" value="1"/>
</dbReference>
<dbReference type="SUPFAM" id="SSF48317">
    <property type="entry name" value="Acid phosphatase/Vanadium-dependent haloperoxidase"/>
    <property type="match status" value="1"/>
</dbReference>
<name>A0ABD5XB80_9EURY</name>
<dbReference type="Proteomes" id="UP001596414">
    <property type="component" value="Unassembled WGS sequence"/>
</dbReference>
<accession>A0ABD5XB80</accession>
<dbReference type="EMBL" id="JBHSZQ010000049">
    <property type="protein sequence ID" value="MFC7127169.1"/>
    <property type="molecule type" value="Genomic_DNA"/>
</dbReference>
<reference evidence="3 4" key="1">
    <citation type="journal article" date="2014" name="Int. J. Syst. Evol. Microbiol.">
        <title>Complete genome sequence of Corynebacterium casei LMG S-19264T (=DSM 44701T), isolated from a smear-ripened cheese.</title>
        <authorList>
            <consortium name="US DOE Joint Genome Institute (JGI-PGF)"/>
            <person name="Walter F."/>
            <person name="Albersmeier A."/>
            <person name="Kalinowski J."/>
            <person name="Ruckert C."/>
        </authorList>
    </citation>
    <scope>NUCLEOTIDE SEQUENCE [LARGE SCALE GENOMIC DNA]</scope>
    <source>
        <strain evidence="3 4">CGMCC 4.7215</strain>
    </source>
</reference>
<sequence length="289" mass="32457">MTLLIQYLQLVTVVTVCLGVGLYTIVGPARIRSFYVDYRTRLCHGLAHLSVLGTVFGISMYWRPIGGEVSWTLEYNITHTLYSIEGYLVPTIQELATTKLTWALSLVYVFGYVFLVLFPLVSYLFLDTLRPFRVTALSYIINYLIGLGSYTLFIAYGPRNYMPGEVRGLMYEVWPEIEALTTHINTNTNVFPSLHTSLAVTVALLAWYTRDSYPRWFYLASALAGTIAFSTMYLGLHWGTDVVTGAALGITSVWAASYLAAESDEQSRITTTGQQLFATAGDYIKQYRP</sequence>
<organism evidence="3 4">
    <name type="scientific">Halovenus rubra</name>
    <dbReference type="NCBI Taxonomy" id="869890"/>
    <lineage>
        <taxon>Archaea</taxon>
        <taxon>Methanobacteriati</taxon>
        <taxon>Methanobacteriota</taxon>
        <taxon>Stenosarchaea group</taxon>
        <taxon>Halobacteria</taxon>
        <taxon>Halobacteriales</taxon>
        <taxon>Haloarculaceae</taxon>
        <taxon>Halovenus</taxon>
    </lineage>
</organism>
<feature type="transmembrane region" description="Helical" evidence="1">
    <location>
        <begin position="102"/>
        <end position="125"/>
    </location>
</feature>
<feature type="transmembrane region" description="Helical" evidence="1">
    <location>
        <begin position="216"/>
        <end position="236"/>
    </location>
</feature>
<feature type="transmembrane region" description="Helical" evidence="1">
    <location>
        <begin position="6"/>
        <end position="26"/>
    </location>
</feature>
<feature type="transmembrane region" description="Helical" evidence="1">
    <location>
        <begin position="46"/>
        <end position="62"/>
    </location>
</feature>
<evidence type="ECO:0000259" key="2">
    <source>
        <dbReference type="SMART" id="SM00014"/>
    </source>
</evidence>
<comment type="caution">
    <text evidence="3">The sequence shown here is derived from an EMBL/GenBank/DDBJ whole genome shotgun (WGS) entry which is preliminary data.</text>
</comment>
<feature type="domain" description="Phosphatidic acid phosphatase type 2/haloperoxidase" evidence="2">
    <location>
        <begin position="140"/>
        <end position="257"/>
    </location>
</feature>
<dbReference type="InterPro" id="IPR036938">
    <property type="entry name" value="PAP2/HPO_sf"/>
</dbReference>
<dbReference type="RefSeq" id="WP_267636695.1">
    <property type="nucleotide sequence ID" value="NZ_JAODIY010000005.1"/>
</dbReference>
<dbReference type="InterPro" id="IPR000326">
    <property type="entry name" value="PAP2/HPO"/>
</dbReference>
<dbReference type="Pfam" id="PF14378">
    <property type="entry name" value="PAP2_3"/>
    <property type="match status" value="1"/>
</dbReference>
<evidence type="ECO:0000256" key="1">
    <source>
        <dbReference type="SAM" id="Phobius"/>
    </source>
</evidence>